<dbReference type="RefSeq" id="WP_202989292.1">
    <property type="nucleotide sequence ID" value="NZ_JAENHO010000001.1"/>
</dbReference>
<dbReference type="InterPro" id="IPR036271">
    <property type="entry name" value="Tet_transcr_reg_TetR-rel_C_sf"/>
</dbReference>
<dbReference type="PANTHER" id="PTHR30055:SF226">
    <property type="entry name" value="HTH-TYPE TRANSCRIPTIONAL REGULATOR PKSA"/>
    <property type="match status" value="1"/>
</dbReference>
<accession>A0ABS1VE44</accession>
<organism evidence="4 5">
    <name type="scientific">Paractinoplanes lichenicola</name>
    <dbReference type="NCBI Taxonomy" id="2802976"/>
    <lineage>
        <taxon>Bacteria</taxon>
        <taxon>Bacillati</taxon>
        <taxon>Actinomycetota</taxon>
        <taxon>Actinomycetes</taxon>
        <taxon>Micromonosporales</taxon>
        <taxon>Micromonosporaceae</taxon>
        <taxon>Paractinoplanes</taxon>
    </lineage>
</organism>
<evidence type="ECO:0000313" key="4">
    <source>
        <dbReference type="EMBL" id="MBL7252947.1"/>
    </source>
</evidence>
<evidence type="ECO:0000256" key="1">
    <source>
        <dbReference type="ARBA" id="ARBA00023125"/>
    </source>
</evidence>
<evidence type="ECO:0000313" key="5">
    <source>
        <dbReference type="Proteomes" id="UP000598996"/>
    </source>
</evidence>
<dbReference type="SUPFAM" id="SSF46689">
    <property type="entry name" value="Homeodomain-like"/>
    <property type="match status" value="1"/>
</dbReference>
<dbReference type="InterPro" id="IPR001647">
    <property type="entry name" value="HTH_TetR"/>
</dbReference>
<dbReference type="InterPro" id="IPR009057">
    <property type="entry name" value="Homeodomain-like_sf"/>
</dbReference>
<comment type="caution">
    <text evidence="4">The sequence shown here is derived from an EMBL/GenBank/DDBJ whole genome shotgun (WGS) entry which is preliminary data.</text>
</comment>
<dbReference type="PROSITE" id="PS50977">
    <property type="entry name" value="HTH_TETR_2"/>
    <property type="match status" value="1"/>
</dbReference>
<feature type="domain" description="HTH tetR-type" evidence="3">
    <location>
        <begin position="3"/>
        <end position="63"/>
    </location>
</feature>
<protein>
    <submittedName>
        <fullName evidence="4">TetR/AcrR family transcriptional regulator</fullName>
    </submittedName>
</protein>
<name>A0ABS1VE44_9ACTN</name>
<dbReference type="InterPro" id="IPR050109">
    <property type="entry name" value="HTH-type_TetR-like_transc_reg"/>
</dbReference>
<dbReference type="Proteomes" id="UP000598996">
    <property type="component" value="Unassembled WGS sequence"/>
</dbReference>
<feature type="DNA-binding region" description="H-T-H motif" evidence="2">
    <location>
        <begin position="26"/>
        <end position="45"/>
    </location>
</feature>
<sequence length="193" mass="20819">MGSSTRDKILIAAAEMLGEDAGSTLSVRAVAARAGVSTGSLRHFFPTQRALRDAVLAGIYDYIASGDEIHDRSIPARDRLAGCLRQVLTPGGELRAAWVKVFEAFLVPEPTGETDAAYLAMEREGLRRVESWLAVLVREGALPEGDNTRRARFLNTVLNGLSIERALPHDDALLTSETETLYGAVDAVLEGLL</sequence>
<keyword evidence="5" id="KW-1185">Reference proteome</keyword>
<evidence type="ECO:0000256" key="2">
    <source>
        <dbReference type="PROSITE-ProRule" id="PRU00335"/>
    </source>
</evidence>
<gene>
    <name evidence="4" type="ORF">JKJ07_01340</name>
</gene>
<proteinExistence type="predicted"/>
<dbReference type="EMBL" id="JAENHO010000001">
    <property type="protein sequence ID" value="MBL7252947.1"/>
    <property type="molecule type" value="Genomic_DNA"/>
</dbReference>
<dbReference type="Gene3D" id="1.10.357.10">
    <property type="entry name" value="Tetracycline Repressor, domain 2"/>
    <property type="match status" value="1"/>
</dbReference>
<evidence type="ECO:0000259" key="3">
    <source>
        <dbReference type="PROSITE" id="PS50977"/>
    </source>
</evidence>
<dbReference type="PANTHER" id="PTHR30055">
    <property type="entry name" value="HTH-TYPE TRANSCRIPTIONAL REGULATOR RUTR"/>
    <property type="match status" value="1"/>
</dbReference>
<dbReference type="Pfam" id="PF00440">
    <property type="entry name" value="TetR_N"/>
    <property type="match status" value="1"/>
</dbReference>
<dbReference type="SUPFAM" id="SSF48498">
    <property type="entry name" value="Tetracyclin repressor-like, C-terminal domain"/>
    <property type="match status" value="1"/>
</dbReference>
<dbReference type="InterPro" id="IPR023772">
    <property type="entry name" value="DNA-bd_HTH_TetR-type_CS"/>
</dbReference>
<dbReference type="PROSITE" id="PS01081">
    <property type="entry name" value="HTH_TETR_1"/>
    <property type="match status" value="1"/>
</dbReference>
<reference evidence="4 5" key="1">
    <citation type="submission" date="2021-01" db="EMBL/GenBank/DDBJ databases">
        <title>Actinoplanes sp. nov. LDG1-01 isolated from lichen.</title>
        <authorList>
            <person name="Saeng-In P."/>
            <person name="Phongsopitanun W."/>
            <person name="Kanchanasin P."/>
            <person name="Yuki M."/>
            <person name="Kudo T."/>
            <person name="Ohkuma M."/>
            <person name="Tanasupawat S."/>
        </authorList>
    </citation>
    <scope>NUCLEOTIDE SEQUENCE [LARGE SCALE GENOMIC DNA]</scope>
    <source>
        <strain evidence="4 5">LDG1-01</strain>
    </source>
</reference>
<keyword evidence="1 2" id="KW-0238">DNA-binding</keyword>